<evidence type="ECO:0000313" key="1">
    <source>
        <dbReference type="EMBL" id="KAJ9107361.1"/>
    </source>
</evidence>
<comment type="caution">
    <text evidence="1">The sequence shown here is derived from an EMBL/GenBank/DDBJ whole genome shotgun (WGS) entry which is preliminary data.</text>
</comment>
<dbReference type="EMBL" id="JASBWT010000002">
    <property type="protein sequence ID" value="KAJ9107361.1"/>
    <property type="molecule type" value="Genomic_DNA"/>
</dbReference>
<evidence type="ECO:0000313" key="2">
    <source>
        <dbReference type="Proteomes" id="UP001227268"/>
    </source>
</evidence>
<dbReference type="Proteomes" id="UP001227268">
    <property type="component" value="Unassembled WGS sequence"/>
</dbReference>
<accession>A0ACC2W7G7</accession>
<keyword evidence="2" id="KW-1185">Reference proteome</keyword>
<proteinExistence type="predicted"/>
<gene>
    <name evidence="1" type="ORF">QFC21_000811</name>
</gene>
<protein>
    <submittedName>
        <fullName evidence="1">Uncharacterized protein</fullName>
    </submittedName>
</protein>
<sequence length="159" mass="17303">MNANWGYQWSPASPLFSNPCSDSYPGSRAFEAVETQLVADYLKATPNNVRAFVDVHSYGQLYAETLMEAGLGVARALKAIHGTVYQAGQACDLIYRMAGDAIDWSYATAGIEWSYSAELRDTGTYGFLLPGSLIRPSAEEITAGLVYLARFILTLESPS</sequence>
<name>A0ACC2W7G7_9TREE</name>
<reference evidence="1" key="1">
    <citation type="submission" date="2023-04" db="EMBL/GenBank/DDBJ databases">
        <title>Draft Genome sequencing of Naganishia species isolated from polar environments using Oxford Nanopore Technology.</title>
        <authorList>
            <person name="Leo P."/>
            <person name="Venkateswaran K."/>
        </authorList>
    </citation>
    <scope>NUCLEOTIDE SEQUENCE</scope>
    <source>
        <strain evidence="1">MNA-CCFEE 5423</strain>
    </source>
</reference>
<organism evidence="1 2">
    <name type="scientific">Naganishia friedmannii</name>
    <dbReference type="NCBI Taxonomy" id="89922"/>
    <lineage>
        <taxon>Eukaryota</taxon>
        <taxon>Fungi</taxon>
        <taxon>Dikarya</taxon>
        <taxon>Basidiomycota</taxon>
        <taxon>Agaricomycotina</taxon>
        <taxon>Tremellomycetes</taxon>
        <taxon>Filobasidiales</taxon>
        <taxon>Filobasidiaceae</taxon>
        <taxon>Naganishia</taxon>
    </lineage>
</organism>